<organism evidence="1 2">
    <name type="scientific">Dawidia cretensis</name>
    <dbReference type="NCBI Taxonomy" id="2782350"/>
    <lineage>
        <taxon>Bacteria</taxon>
        <taxon>Pseudomonadati</taxon>
        <taxon>Bacteroidota</taxon>
        <taxon>Cytophagia</taxon>
        <taxon>Cytophagales</taxon>
        <taxon>Chryseotaleaceae</taxon>
        <taxon>Dawidia</taxon>
    </lineage>
</organism>
<evidence type="ECO:0008006" key="3">
    <source>
        <dbReference type="Google" id="ProtNLM"/>
    </source>
</evidence>
<dbReference type="RefSeq" id="WP_254086688.1">
    <property type="nucleotide sequence ID" value="NZ_JAHESE010000029.1"/>
</dbReference>
<dbReference type="EMBL" id="JAHESE010000029">
    <property type="protein sequence ID" value="MBT1711112.1"/>
    <property type="molecule type" value="Genomic_DNA"/>
</dbReference>
<dbReference type="GO" id="GO:0016746">
    <property type="term" value="F:acyltransferase activity"/>
    <property type="evidence" value="ECO:0007669"/>
    <property type="project" value="InterPro"/>
</dbReference>
<evidence type="ECO:0000313" key="1">
    <source>
        <dbReference type="EMBL" id="MBT1711112.1"/>
    </source>
</evidence>
<proteinExistence type="predicted"/>
<dbReference type="Proteomes" id="UP001319080">
    <property type="component" value="Unassembled WGS sequence"/>
</dbReference>
<protein>
    <recommendedName>
        <fullName evidence="3">3-oxoacyl-ACP synthase</fullName>
    </recommendedName>
</protein>
<gene>
    <name evidence="1" type="ORF">KK062_22910</name>
</gene>
<keyword evidence="2" id="KW-1185">Reference proteome</keyword>
<dbReference type="AlphaFoldDB" id="A0AAP2E416"/>
<dbReference type="SUPFAM" id="SSF53901">
    <property type="entry name" value="Thiolase-like"/>
    <property type="match status" value="1"/>
</dbReference>
<name>A0AAP2E416_9BACT</name>
<evidence type="ECO:0000313" key="2">
    <source>
        <dbReference type="Proteomes" id="UP001319080"/>
    </source>
</evidence>
<sequence length="205" mass="22098">MAFITATASIRAQTLTRNGTIQYQDASLALPEFLLQAYAALKSDYPKFYKMDPLSKLGFLAAEVLLADKPLAAYPPDAVSLVLSNAHASLATDAQYQAASRAVPSPALFVYTLPNIVAGELCIRHGLKGENAFFVTPAFDAAQVAGYVDLVLAQPGAQACVAGWVEVMGEHHDVFLYLAEHSRRGLARAHTAEQLNTLYTGLWNN</sequence>
<accession>A0AAP2E416</accession>
<dbReference type="InterPro" id="IPR016039">
    <property type="entry name" value="Thiolase-like"/>
</dbReference>
<dbReference type="Gene3D" id="3.40.47.10">
    <property type="match status" value="1"/>
</dbReference>
<reference evidence="1 2" key="1">
    <citation type="submission" date="2021-05" db="EMBL/GenBank/DDBJ databases">
        <title>A Polyphasic approach of four new species of the genus Ohtaekwangia: Ohtaekwangia histidinii sp. nov., Ohtaekwangia cretensis sp. nov., Ohtaekwangia indiensis sp. nov., Ohtaekwangia reichenbachii sp. nov. from diverse environment.</title>
        <authorList>
            <person name="Octaviana S."/>
        </authorList>
    </citation>
    <scope>NUCLEOTIDE SEQUENCE [LARGE SCALE GENOMIC DNA]</scope>
    <source>
        <strain evidence="1 2">PWU5</strain>
    </source>
</reference>
<comment type="caution">
    <text evidence="1">The sequence shown here is derived from an EMBL/GenBank/DDBJ whole genome shotgun (WGS) entry which is preliminary data.</text>
</comment>